<name>A0A9P6L5Z1_9AGAM</name>
<gene>
    <name evidence="3" type="ORF">BJ322DRAFT_1066834</name>
</gene>
<dbReference type="Proteomes" id="UP000736335">
    <property type="component" value="Unassembled WGS sequence"/>
</dbReference>
<proteinExistence type="predicted"/>
<evidence type="ECO:0000313" key="4">
    <source>
        <dbReference type="Proteomes" id="UP000736335"/>
    </source>
</evidence>
<dbReference type="InterPro" id="IPR017850">
    <property type="entry name" value="Alkaline_phosphatase_core_sf"/>
</dbReference>
<evidence type="ECO:0000256" key="2">
    <source>
        <dbReference type="SAM" id="Phobius"/>
    </source>
</evidence>
<dbReference type="GO" id="GO:0047429">
    <property type="term" value="F:nucleoside triphosphate diphosphatase activity"/>
    <property type="evidence" value="ECO:0007669"/>
    <property type="project" value="TreeGrafter"/>
</dbReference>
<evidence type="ECO:0000313" key="3">
    <source>
        <dbReference type="EMBL" id="KAF9783736.1"/>
    </source>
</evidence>
<organism evidence="3 4">
    <name type="scientific">Thelephora terrestris</name>
    <dbReference type="NCBI Taxonomy" id="56493"/>
    <lineage>
        <taxon>Eukaryota</taxon>
        <taxon>Fungi</taxon>
        <taxon>Dikarya</taxon>
        <taxon>Basidiomycota</taxon>
        <taxon>Agaricomycotina</taxon>
        <taxon>Agaricomycetes</taxon>
        <taxon>Thelephorales</taxon>
        <taxon>Thelephoraceae</taxon>
        <taxon>Thelephora</taxon>
    </lineage>
</organism>
<sequence>MSYNLRDISASHHPQDGLFKPTSEERKGLLSNFDAEDHDNGEPPRYEDEEYAEPRGRTPLRKRSVAWIAGSFIALILGASFLVPVSRGWCSGMGSASRVTDPSRLLSNGTHDFKRTVLIVSIDGLRADYLDRGFTPHLLDISKEGLRAKFMRPVFPTLTFPNHWSLMSGLYAESHGIVANNFWDPVSEQEFHYNTRAGSWDASWWFGEPIWETAGKARMITANLMWPGPPVTRTGAEPTYFIPWRDKVPLGEKLDQIMAWIDLPLEKRPQFISAYEPSLDQAGHAAGPYSQLVNDTLKTVDVFAKDLHKGLKARNLTDIVDIVFVSDHGMADTSHPEWVYIDDYLDKQALDSIEHEDGWPSMGLRFAPEVNSSAYLNILLEAAKSDKDKFDVYTHDTMPESYHFSHNPRIAPIYIVPKYGYALTTRDRGESGMSKGNHGYDNRDFRMHAMFVAHGPFSNVVKALHHQSWMPNKNKGWHSTSDETYVMDGFQNVEVYNLVMRLLGVPKGFWAKTNGTMGFWDRYF</sequence>
<feature type="compositionally biased region" description="Basic and acidic residues" evidence="1">
    <location>
        <begin position="38"/>
        <end position="55"/>
    </location>
</feature>
<dbReference type="Gene3D" id="3.40.720.10">
    <property type="entry name" value="Alkaline Phosphatase, subunit A"/>
    <property type="match status" value="1"/>
</dbReference>
<accession>A0A9P6L5Z1</accession>
<dbReference type="GO" id="GO:0017111">
    <property type="term" value="F:ribonucleoside triphosphate phosphatase activity"/>
    <property type="evidence" value="ECO:0007669"/>
    <property type="project" value="TreeGrafter"/>
</dbReference>
<dbReference type="Pfam" id="PF01663">
    <property type="entry name" value="Phosphodiest"/>
    <property type="match status" value="1"/>
</dbReference>
<comment type="caution">
    <text evidence="3">The sequence shown here is derived from an EMBL/GenBank/DDBJ whole genome shotgun (WGS) entry which is preliminary data.</text>
</comment>
<dbReference type="FunFam" id="3.30.1360.180:FF:000003">
    <property type="entry name" value="Type I phosphodiesterase/nucleotide pyrophosphatase family protein"/>
    <property type="match status" value="1"/>
</dbReference>
<dbReference type="OrthoDB" id="415411at2759"/>
<dbReference type="CDD" id="cd16018">
    <property type="entry name" value="Enpp"/>
    <property type="match status" value="1"/>
</dbReference>
<feature type="transmembrane region" description="Helical" evidence="2">
    <location>
        <begin position="65"/>
        <end position="83"/>
    </location>
</feature>
<dbReference type="GO" id="GO:0009141">
    <property type="term" value="P:nucleoside triphosphate metabolic process"/>
    <property type="evidence" value="ECO:0007669"/>
    <property type="project" value="TreeGrafter"/>
</dbReference>
<dbReference type="InterPro" id="IPR002591">
    <property type="entry name" value="Phosphodiest/P_Trfase"/>
</dbReference>
<dbReference type="SUPFAM" id="SSF53649">
    <property type="entry name" value="Alkaline phosphatase-like"/>
    <property type="match status" value="1"/>
</dbReference>
<feature type="region of interest" description="Disordered" evidence="1">
    <location>
        <begin position="1"/>
        <end position="55"/>
    </location>
</feature>
<keyword evidence="2" id="KW-0472">Membrane</keyword>
<dbReference type="Gene3D" id="3.30.1360.180">
    <property type="match status" value="1"/>
</dbReference>
<dbReference type="AlphaFoldDB" id="A0A9P6L5Z1"/>
<keyword evidence="2" id="KW-0812">Transmembrane</keyword>
<dbReference type="EMBL" id="WIUZ02000009">
    <property type="protein sequence ID" value="KAF9783736.1"/>
    <property type="molecule type" value="Genomic_DNA"/>
</dbReference>
<dbReference type="PANTHER" id="PTHR10151">
    <property type="entry name" value="ECTONUCLEOTIDE PYROPHOSPHATASE/PHOSPHODIESTERASE"/>
    <property type="match status" value="1"/>
</dbReference>
<protein>
    <submittedName>
        <fullName evidence="3">Phosphodiest-domain-containing protein</fullName>
    </submittedName>
</protein>
<keyword evidence="4" id="KW-1185">Reference proteome</keyword>
<reference evidence="3" key="1">
    <citation type="journal article" date="2020" name="Nat. Commun.">
        <title>Large-scale genome sequencing of mycorrhizal fungi provides insights into the early evolution of symbiotic traits.</title>
        <authorList>
            <person name="Miyauchi S."/>
            <person name="Kiss E."/>
            <person name="Kuo A."/>
            <person name="Drula E."/>
            <person name="Kohler A."/>
            <person name="Sanchez-Garcia M."/>
            <person name="Morin E."/>
            <person name="Andreopoulos B."/>
            <person name="Barry K.W."/>
            <person name="Bonito G."/>
            <person name="Buee M."/>
            <person name="Carver A."/>
            <person name="Chen C."/>
            <person name="Cichocki N."/>
            <person name="Clum A."/>
            <person name="Culley D."/>
            <person name="Crous P.W."/>
            <person name="Fauchery L."/>
            <person name="Girlanda M."/>
            <person name="Hayes R.D."/>
            <person name="Keri Z."/>
            <person name="LaButti K."/>
            <person name="Lipzen A."/>
            <person name="Lombard V."/>
            <person name="Magnuson J."/>
            <person name="Maillard F."/>
            <person name="Murat C."/>
            <person name="Nolan M."/>
            <person name="Ohm R.A."/>
            <person name="Pangilinan J."/>
            <person name="Pereira M.F."/>
            <person name="Perotto S."/>
            <person name="Peter M."/>
            <person name="Pfister S."/>
            <person name="Riley R."/>
            <person name="Sitrit Y."/>
            <person name="Stielow J.B."/>
            <person name="Szollosi G."/>
            <person name="Zifcakova L."/>
            <person name="Stursova M."/>
            <person name="Spatafora J.W."/>
            <person name="Tedersoo L."/>
            <person name="Vaario L.M."/>
            <person name="Yamada A."/>
            <person name="Yan M."/>
            <person name="Wang P."/>
            <person name="Xu J."/>
            <person name="Bruns T."/>
            <person name="Baldrian P."/>
            <person name="Vilgalys R."/>
            <person name="Dunand C."/>
            <person name="Henrissat B."/>
            <person name="Grigoriev I.V."/>
            <person name="Hibbett D."/>
            <person name="Nagy L.G."/>
            <person name="Martin F.M."/>
        </authorList>
    </citation>
    <scope>NUCLEOTIDE SEQUENCE</scope>
    <source>
        <strain evidence="3">UH-Tt-Lm1</strain>
    </source>
</reference>
<evidence type="ECO:0000256" key="1">
    <source>
        <dbReference type="SAM" id="MobiDB-lite"/>
    </source>
</evidence>
<keyword evidence="2" id="KW-1133">Transmembrane helix</keyword>
<reference evidence="3" key="2">
    <citation type="submission" date="2020-11" db="EMBL/GenBank/DDBJ databases">
        <authorList>
            <consortium name="DOE Joint Genome Institute"/>
            <person name="Kuo A."/>
            <person name="Miyauchi S."/>
            <person name="Kiss E."/>
            <person name="Drula E."/>
            <person name="Kohler A."/>
            <person name="Sanchez-Garcia M."/>
            <person name="Andreopoulos B."/>
            <person name="Barry K.W."/>
            <person name="Bonito G."/>
            <person name="Buee M."/>
            <person name="Carver A."/>
            <person name="Chen C."/>
            <person name="Cichocki N."/>
            <person name="Clum A."/>
            <person name="Culley D."/>
            <person name="Crous P.W."/>
            <person name="Fauchery L."/>
            <person name="Girlanda M."/>
            <person name="Hayes R."/>
            <person name="Keri Z."/>
            <person name="Labutti K."/>
            <person name="Lipzen A."/>
            <person name="Lombard V."/>
            <person name="Magnuson J."/>
            <person name="Maillard F."/>
            <person name="Morin E."/>
            <person name="Murat C."/>
            <person name="Nolan M."/>
            <person name="Ohm R."/>
            <person name="Pangilinan J."/>
            <person name="Pereira M."/>
            <person name="Perotto S."/>
            <person name="Peter M."/>
            <person name="Riley R."/>
            <person name="Sitrit Y."/>
            <person name="Stielow B."/>
            <person name="Szollosi G."/>
            <person name="Zifcakova L."/>
            <person name="Stursova M."/>
            <person name="Spatafora J.W."/>
            <person name="Tedersoo L."/>
            <person name="Vaario L.-M."/>
            <person name="Yamada A."/>
            <person name="Yan M."/>
            <person name="Wang P."/>
            <person name="Xu J."/>
            <person name="Bruns T."/>
            <person name="Baldrian P."/>
            <person name="Vilgalys R."/>
            <person name="Henrissat B."/>
            <person name="Grigoriev I.V."/>
            <person name="Hibbett D."/>
            <person name="Nagy L.G."/>
            <person name="Martin F.M."/>
        </authorList>
    </citation>
    <scope>NUCLEOTIDE SEQUENCE</scope>
    <source>
        <strain evidence="3">UH-Tt-Lm1</strain>
    </source>
</reference>
<dbReference type="PANTHER" id="PTHR10151:SF120">
    <property type="entry name" value="BIS(5'-ADENOSYL)-TRIPHOSPHATASE"/>
    <property type="match status" value="1"/>
</dbReference>